<reference evidence="4" key="1">
    <citation type="submission" date="2025-08" db="UniProtKB">
        <authorList>
            <consortium name="Ensembl"/>
        </authorList>
    </citation>
    <scope>IDENTIFICATION</scope>
</reference>
<evidence type="ECO:0000256" key="3">
    <source>
        <dbReference type="SAM" id="MobiDB-lite"/>
    </source>
</evidence>
<evidence type="ECO:0000313" key="4">
    <source>
        <dbReference type="Ensembl" id="ENSSSCP00030024137.1"/>
    </source>
</evidence>
<dbReference type="Proteomes" id="UP000694570">
    <property type="component" value="Unplaced"/>
</dbReference>
<dbReference type="SUPFAM" id="SSF47266">
    <property type="entry name" value="4-helical cytokines"/>
    <property type="match status" value="1"/>
</dbReference>
<dbReference type="AlphaFoldDB" id="A0A8D0WPH1"/>
<evidence type="ECO:0000256" key="1">
    <source>
        <dbReference type="ARBA" id="ARBA00019452"/>
    </source>
</evidence>
<protein>
    <recommendedName>
        <fullName evidence="1">Granulocyte colony-stimulating factor</fullName>
    </recommendedName>
</protein>
<dbReference type="Gene3D" id="1.20.1250.10">
    <property type="match status" value="2"/>
</dbReference>
<feature type="compositionally biased region" description="Low complexity" evidence="3">
    <location>
        <begin position="227"/>
        <end position="237"/>
    </location>
</feature>
<evidence type="ECO:0000313" key="5">
    <source>
        <dbReference type="Proteomes" id="UP000694570"/>
    </source>
</evidence>
<evidence type="ECO:0000256" key="2">
    <source>
        <dbReference type="ARBA" id="ARBA00024794"/>
    </source>
</evidence>
<feature type="region of interest" description="Disordered" evidence="3">
    <location>
        <begin position="44"/>
        <end position="72"/>
    </location>
</feature>
<proteinExistence type="predicted"/>
<dbReference type="Ensembl" id="ENSSSCT00030052900.1">
    <property type="protein sequence ID" value="ENSSSCP00030024137.1"/>
    <property type="gene ID" value="ENSSSCG00030037989.1"/>
</dbReference>
<feature type="compositionally biased region" description="Gly residues" evidence="3">
    <location>
        <begin position="119"/>
        <end position="128"/>
    </location>
</feature>
<feature type="compositionally biased region" description="Pro residues" evidence="3">
    <location>
        <begin position="164"/>
        <end position="178"/>
    </location>
</feature>
<dbReference type="PANTHER" id="PTHR10511">
    <property type="entry name" value="GRANULOCYTE COLONY-STIMULATING FACTOR"/>
    <property type="match status" value="1"/>
</dbReference>
<feature type="region of interest" description="Disordered" evidence="3">
    <location>
        <begin position="119"/>
        <end position="241"/>
    </location>
</feature>
<dbReference type="PANTHER" id="PTHR10511:SF2">
    <property type="entry name" value="GRANULOCYTE COLONY-STIMULATING FACTOR"/>
    <property type="match status" value="1"/>
</dbReference>
<dbReference type="InterPro" id="IPR009079">
    <property type="entry name" value="4_helix_cytokine-like_core"/>
</dbReference>
<comment type="function">
    <text evidence="2">Granulocyte/macrophage colony-stimulating factors are cytokines that act in hematopoiesis by controlling the production, differentiation, and function of 2 related white cell populations of the blood, the granulocytes and the monocytes-macrophages. This CSF induces granulocytes.</text>
</comment>
<dbReference type="InterPro" id="IPR040117">
    <property type="entry name" value="GCSF/MGF"/>
</dbReference>
<dbReference type="GO" id="GO:0005125">
    <property type="term" value="F:cytokine activity"/>
    <property type="evidence" value="ECO:0007669"/>
    <property type="project" value="InterPro"/>
</dbReference>
<dbReference type="Pfam" id="PF16647">
    <property type="entry name" value="GCSF"/>
    <property type="match status" value="1"/>
</dbReference>
<dbReference type="GO" id="GO:0045639">
    <property type="term" value="P:positive regulation of myeloid cell differentiation"/>
    <property type="evidence" value="ECO:0007669"/>
    <property type="project" value="InterPro"/>
</dbReference>
<sequence length="423" mass="44756">MVPEAAPLSPASSLPQSFLLKCLEQVRKIQADGAELQERLVSEGGRQRRVREGTEVLQEGAQRRGRGRRRRRDAWERIPPDWERRDWGVMDWTRRGGALGTGTELGAGENFLGTVLGGAGCGVDGGRGARSLVGGGRRKRPQRDGGAQKGGQPSPVSPPHSASFPPPVCHPQAVPPPGAGAARALSGPPPGFPEQLLQPGPAADWLPEPTARRPRPLPGPPAGPGGHLPRAGPRPGHTAAGCHRLSHQHLAAGESLWEQQALGAWTQMVFKGRAASPGIPGFFRAGAGALQGWEGQGALEVWSYQPIPGPSPISPSWGCESVHRTLKQSWVLVLASPLTLTFHGPPALPSRSGNAHSAGSDGCSHLPPQMEDLRMAPASLPTQGTVPTFTSAFQRRAGGVLVVSQLQSFLELAYRVLRYLAEP</sequence>
<accession>A0A8D0WPH1</accession>
<feature type="compositionally biased region" description="Basic residues" evidence="3">
    <location>
        <begin position="63"/>
        <end position="72"/>
    </location>
</feature>
<name>A0A8D0WPH1_PIG</name>
<organism evidence="4 5">
    <name type="scientific">Sus scrofa</name>
    <name type="common">Pig</name>
    <dbReference type="NCBI Taxonomy" id="9823"/>
    <lineage>
        <taxon>Eukaryota</taxon>
        <taxon>Metazoa</taxon>
        <taxon>Chordata</taxon>
        <taxon>Craniata</taxon>
        <taxon>Vertebrata</taxon>
        <taxon>Euteleostomi</taxon>
        <taxon>Mammalia</taxon>
        <taxon>Eutheria</taxon>
        <taxon>Laurasiatheria</taxon>
        <taxon>Artiodactyla</taxon>
        <taxon>Suina</taxon>
        <taxon>Suidae</taxon>
        <taxon>Sus</taxon>
    </lineage>
</organism>
<feature type="region of interest" description="Disordered" evidence="3">
    <location>
        <begin position="349"/>
        <end position="368"/>
    </location>
</feature>